<dbReference type="EMBL" id="FOQD01000001">
    <property type="protein sequence ID" value="SFH56236.1"/>
    <property type="molecule type" value="Genomic_DNA"/>
</dbReference>
<gene>
    <name evidence="3" type="ORF">SAMN05421753_101179</name>
</gene>
<dbReference type="Pfam" id="PF07596">
    <property type="entry name" value="SBP_bac_10"/>
    <property type="match status" value="1"/>
</dbReference>
<keyword evidence="4" id="KW-1185">Reference proteome</keyword>
<dbReference type="InterPro" id="IPR045584">
    <property type="entry name" value="Pilin-like"/>
</dbReference>
<dbReference type="AlphaFoldDB" id="A0A1I3B2B1"/>
<dbReference type="RefSeq" id="WP_092047684.1">
    <property type="nucleotide sequence ID" value="NZ_FOQD01000001.1"/>
</dbReference>
<keyword evidence="1" id="KW-0472">Membrane</keyword>
<dbReference type="OrthoDB" id="261883at2"/>
<keyword evidence="1" id="KW-1133">Transmembrane helix</keyword>
<evidence type="ECO:0000259" key="2">
    <source>
        <dbReference type="Pfam" id="PF07596"/>
    </source>
</evidence>
<dbReference type="Proteomes" id="UP000199518">
    <property type="component" value="Unassembled WGS sequence"/>
</dbReference>
<dbReference type="InterPro" id="IPR011453">
    <property type="entry name" value="DUF1559"/>
</dbReference>
<dbReference type="STRING" id="1576369.SAMN05421753_101179"/>
<feature type="domain" description="DUF1559" evidence="2">
    <location>
        <begin position="35"/>
        <end position="290"/>
    </location>
</feature>
<protein>
    <submittedName>
        <fullName evidence="3">Prepilin-type N-terminal cleavage/methylation domain-containing protein/prepilin-type processing-associated H-X9-DG domain-containing protein</fullName>
    </submittedName>
</protein>
<dbReference type="PANTHER" id="PTHR30093:SF2">
    <property type="entry name" value="TYPE II SECRETION SYSTEM PROTEIN H"/>
    <property type="match status" value="1"/>
</dbReference>
<feature type="transmembrane region" description="Helical" evidence="1">
    <location>
        <begin position="12"/>
        <end position="34"/>
    </location>
</feature>
<dbReference type="SUPFAM" id="SSF54523">
    <property type="entry name" value="Pili subunits"/>
    <property type="match status" value="1"/>
</dbReference>
<reference evidence="4" key="1">
    <citation type="submission" date="2016-10" db="EMBL/GenBank/DDBJ databases">
        <authorList>
            <person name="Varghese N."/>
            <person name="Submissions S."/>
        </authorList>
    </citation>
    <scope>NUCLEOTIDE SEQUENCE [LARGE SCALE GENOMIC DNA]</scope>
    <source>
        <strain evidence="4">DSM 26348</strain>
    </source>
</reference>
<name>A0A1I3B2B1_9PLAN</name>
<keyword evidence="1" id="KW-0812">Transmembrane</keyword>
<dbReference type="Gene3D" id="3.30.700.10">
    <property type="entry name" value="Glycoprotein, Type 4 Pilin"/>
    <property type="match status" value="1"/>
</dbReference>
<evidence type="ECO:0000313" key="4">
    <source>
        <dbReference type="Proteomes" id="UP000199518"/>
    </source>
</evidence>
<sequence length="315" mass="33736">MTGRVRSRPGFTLIELLVVIAVIAVLISLLLPAVQQAREAARRTQCKNNLKQMGLALNNYHDAYSTFPIGVVSPGTPVITTATAPTAKVQGLGWSVGLLPFMDHANLSEQIQAAARNGWTTIVPITYEAYGYTYTWDSSVSLSSLFAVPAAYRCPSDATSDSGDNDRGQYGNYVGVYDSTGVLDGSGATITMKVKNDGMFGVNVVRRFSDIIDGSSNTFIVGERSFSDYGYVIPVGVNSNAEALAVFGGGRRADNFATLPYSQRIMTFFGSVHGVDLANMLMADGSVRMLPVNKMNLATFSSLCDRNDGGLIGEF</sequence>
<proteinExistence type="predicted"/>
<dbReference type="NCBIfam" id="TIGR02532">
    <property type="entry name" value="IV_pilin_GFxxxE"/>
    <property type="match status" value="1"/>
</dbReference>
<organism evidence="3 4">
    <name type="scientific">Planctomicrobium piriforme</name>
    <dbReference type="NCBI Taxonomy" id="1576369"/>
    <lineage>
        <taxon>Bacteria</taxon>
        <taxon>Pseudomonadati</taxon>
        <taxon>Planctomycetota</taxon>
        <taxon>Planctomycetia</taxon>
        <taxon>Planctomycetales</taxon>
        <taxon>Planctomycetaceae</taxon>
        <taxon>Planctomicrobium</taxon>
    </lineage>
</organism>
<evidence type="ECO:0000313" key="3">
    <source>
        <dbReference type="EMBL" id="SFH56236.1"/>
    </source>
</evidence>
<accession>A0A1I3B2B1</accession>
<dbReference type="PANTHER" id="PTHR30093">
    <property type="entry name" value="GENERAL SECRETION PATHWAY PROTEIN G"/>
    <property type="match status" value="1"/>
</dbReference>
<dbReference type="Pfam" id="PF07963">
    <property type="entry name" value="N_methyl"/>
    <property type="match status" value="1"/>
</dbReference>
<dbReference type="InterPro" id="IPR012902">
    <property type="entry name" value="N_methyl_site"/>
</dbReference>
<evidence type="ECO:0000256" key="1">
    <source>
        <dbReference type="SAM" id="Phobius"/>
    </source>
</evidence>